<feature type="region of interest" description="Disordered" evidence="8">
    <location>
        <begin position="1371"/>
        <end position="1391"/>
    </location>
</feature>
<dbReference type="PANTHER" id="PTHR45865:SF1">
    <property type="entry name" value="E3 UBIQUITIN-PROTEIN LIGASE SHPRH"/>
    <property type="match status" value="1"/>
</dbReference>
<evidence type="ECO:0000259" key="9">
    <source>
        <dbReference type="PROSITE" id="PS50089"/>
    </source>
</evidence>
<feature type="region of interest" description="Disordered" evidence="8">
    <location>
        <begin position="1180"/>
        <end position="1201"/>
    </location>
</feature>
<evidence type="ECO:0000256" key="4">
    <source>
        <dbReference type="ARBA" id="ARBA00022801"/>
    </source>
</evidence>
<dbReference type="Proteomes" id="UP000800036">
    <property type="component" value="Unassembled WGS sequence"/>
</dbReference>
<evidence type="ECO:0000256" key="3">
    <source>
        <dbReference type="ARBA" id="ARBA00022771"/>
    </source>
</evidence>
<dbReference type="InterPro" id="IPR059033">
    <property type="entry name" value="C144_05_dom"/>
</dbReference>
<dbReference type="InterPro" id="IPR052583">
    <property type="entry name" value="ATP-helicase/E3_Ub-Ligase"/>
</dbReference>
<dbReference type="Gene3D" id="3.30.40.10">
    <property type="entry name" value="Zinc/RING finger domain, C3HC4 (zinc finger)"/>
    <property type="match status" value="1"/>
</dbReference>
<dbReference type="GO" id="GO:0061630">
    <property type="term" value="F:ubiquitin protein ligase activity"/>
    <property type="evidence" value="ECO:0007669"/>
    <property type="project" value="TreeGrafter"/>
</dbReference>
<dbReference type="SUPFAM" id="SSF52540">
    <property type="entry name" value="P-loop containing nucleoside triphosphate hydrolases"/>
    <property type="match status" value="2"/>
</dbReference>
<name>A0A6A5V3L5_9PLEO</name>
<dbReference type="SMART" id="SM00487">
    <property type="entry name" value="DEXDc"/>
    <property type="match status" value="1"/>
</dbReference>
<evidence type="ECO:0000313" key="10">
    <source>
        <dbReference type="EMBL" id="KAF1971468.1"/>
    </source>
</evidence>
<feature type="compositionally biased region" description="Polar residues" evidence="8">
    <location>
        <begin position="1375"/>
        <end position="1387"/>
    </location>
</feature>
<dbReference type="Pfam" id="PF00271">
    <property type="entry name" value="Helicase_C"/>
    <property type="match status" value="1"/>
</dbReference>
<dbReference type="InterPro" id="IPR014001">
    <property type="entry name" value="Helicase_ATP-bd"/>
</dbReference>
<dbReference type="EMBL" id="ML976693">
    <property type="protein sequence ID" value="KAF1971468.1"/>
    <property type="molecule type" value="Genomic_DNA"/>
</dbReference>
<evidence type="ECO:0000313" key="11">
    <source>
        <dbReference type="Proteomes" id="UP000800036"/>
    </source>
</evidence>
<keyword evidence="3 7" id="KW-0863">Zinc-finger</keyword>
<dbReference type="OrthoDB" id="5330228at2759"/>
<dbReference type="Pfam" id="PF26021">
    <property type="entry name" value="Ferritin_C144_05"/>
    <property type="match status" value="1"/>
</dbReference>
<dbReference type="InterPro" id="IPR000330">
    <property type="entry name" value="SNF2_N"/>
</dbReference>
<keyword evidence="4" id="KW-0378">Hydrolase</keyword>
<dbReference type="InterPro" id="IPR017907">
    <property type="entry name" value="Znf_RING_CS"/>
</dbReference>
<protein>
    <recommendedName>
        <fullName evidence="9">RING-type domain-containing protein</fullName>
    </recommendedName>
</protein>
<dbReference type="Gene3D" id="3.40.50.300">
    <property type="entry name" value="P-loop containing nucleotide triphosphate hydrolases"/>
    <property type="match status" value="1"/>
</dbReference>
<accession>A0A6A5V3L5</accession>
<dbReference type="Pfam" id="PF00176">
    <property type="entry name" value="SNF2-rel_dom"/>
    <property type="match status" value="1"/>
</dbReference>
<feature type="compositionally biased region" description="Low complexity" evidence="8">
    <location>
        <begin position="1191"/>
        <end position="1201"/>
    </location>
</feature>
<evidence type="ECO:0000256" key="6">
    <source>
        <dbReference type="ARBA" id="ARBA00022840"/>
    </source>
</evidence>
<keyword evidence="1" id="KW-0479">Metal-binding</keyword>
<dbReference type="GO" id="GO:0005634">
    <property type="term" value="C:nucleus"/>
    <property type="evidence" value="ECO:0007669"/>
    <property type="project" value="TreeGrafter"/>
</dbReference>
<evidence type="ECO:0000256" key="7">
    <source>
        <dbReference type="PROSITE-ProRule" id="PRU00175"/>
    </source>
</evidence>
<keyword evidence="6" id="KW-0067">ATP-binding</keyword>
<dbReference type="InterPro" id="IPR013083">
    <property type="entry name" value="Znf_RING/FYVE/PHD"/>
</dbReference>
<dbReference type="Pfam" id="PF00097">
    <property type="entry name" value="zf-C3HC4"/>
    <property type="match status" value="1"/>
</dbReference>
<feature type="domain" description="RING-type" evidence="9">
    <location>
        <begin position="1125"/>
        <end position="1163"/>
    </location>
</feature>
<dbReference type="GO" id="GO:0006974">
    <property type="term" value="P:DNA damage response"/>
    <property type="evidence" value="ECO:0007669"/>
    <property type="project" value="TreeGrafter"/>
</dbReference>
<dbReference type="CDD" id="cd18793">
    <property type="entry name" value="SF2_C_SNF"/>
    <property type="match status" value="1"/>
</dbReference>
<dbReference type="InterPro" id="IPR018957">
    <property type="entry name" value="Znf_C3HC4_RING-type"/>
</dbReference>
<gene>
    <name evidence="10" type="ORF">BU23DRAFT_556001</name>
</gene>
<dbReference type="GO" id="GO:0016787">
    <property type="term" value="F:hydrolase activity"/>
    <property type="evidence" value="ECO:0007669"/>
    <property type="project" value="UniProtKB-KW"/>
</dbReference>
<dbReference type="InterPro" id="IPR038718">
    <property type="entry name" value="SNF2-like_sf"/>
</dbReference>
<dbReference type="InterPro" id="IPR027417">
    <property type="entry name" value="P-loop_NTPase"/>
</dbReference>
<evidence type="ECO:0000256" key="2">
    <source>
        <dbReference type="ARBA" id="ARBA00022741"/>
    </source>
</evidence>
<organism evidence="10 11">
    <name type="scientific">Bimuria novae-zelandiae CBS 107.79</name>
    <dbReference type="NCBI Taxonomy" id="1447943"/>
    <lineage>
        <taxon>Eukaryota</taxon>
        <taxon>Fungi</taxon>
        <taxon>Dikarya</taxon>
        <taxon>Ascomycota</taxon>
        <taxon>Pezizomycotina</taxon>
        <taxon>Dothideomycetes</taxon>
        <taxon>Pleosporomycetidae</taxon>
        <taxon>Pleosporales</taxon>
        <taxon>Massarineae</taxon>
        <taxon>Didymosphaeriaceae</taxon>
        <taxon>Bimuria</taxon>
    </lineage>
</organism>
<dbReference type="PANTHER" id="PTHR45865">
    <property type="entry name" value="E3 UBIQUITIN-PROTEIN LIGASE SHPRH FAMILY MEMBER"/>
    <property type="match status" value="1"/>
</dbReference>
<dbReference type="GO" id="GO:0000209">
    <property type="term" value="P:protein polyubiquitination"/>
    <property type="evidence" value="ECO:0007669"/>
    <property type="project" value="TreeGrafter"/>
</dbReference>
<reference evidence="10" key="1">
    <citation type="journal article" date="2020" name="Stud. Mycol.">
        <title>101 Dothideomycetes genomes: a test case for predicting lifestyles and emergence of pathogens.</title>
        <authorList>
            <person name="Haridas S."/>
            <person name="Albert R."/>
            <person name="Binder M."/>
            <person name="Bloem J."/>
            <person name="Labutti K."/>
            <person name="Salamov A."/>
            <person name="Andreopoulos B."/>
            <person name="Baker S."/>
            <person name="Barry K."/>
            <person name="Bills G."/>
            <person name="Bluhm B."/>
            <person name="Cannon C."/>
            <person name="Castanera R."/>
            <person name="Culley D."/>
            <person name="Daum C."/>
            <person name="Ezra D."/>
            <person name="Gonzalez J."/>
            <person name="Henrissat B."/>
            <person name="Kuo A."/>
            <person name="Liang C."/>
            <person name="Lipzen A."/>
            <person name="Lutzoni F."/>
            <person name="Magnuson J."/>
            <person name="Mondo S."/>
            <person name="Nolan M."/>
            <person name="Ohm R."/>
            <person name="Pangilinan J."/>
            <person name="Park H.-J."/>
            <person name="Ramirez L."/>
            <person name="Alfaro M."/>
            <person name="Sun H."/>
            <person name="Tritt A."/>
            <person name="Yoshinaga Y."/>
            <person name="Zwiers L.-H."/>
            <person name="Turgeon B."/>
            <person name="Goodwin S."/>
            <person name="Spatafora J."/>
            <person name="Crous P."/>
            <person name="Grigoriev I."/>
        </authorList>
    </citation>
    <scope>NUCLEOTIDE SEQUENCE</scope>
    <source>
        <strain evidence="10">CBS 107.79</strain>
    </source>
</reference>
<dbReference type="GO" id="GO:0005524">
    <property type="term" value="F:ATP binding"/>
    <property type="evidence" value="ECO:0007669"/>
    <property type="project" value="InterPro"/>
</dbReference>
<dbReference type="FunFam" id="3.40.50.10810:FF:000059">
    <property type="entry name" value="SNF2 family helicase/ATPase, putative"/>
    <property type="match status" value="1"/>
</dbReference>
<evidence type="ECO:0000256" key="1">
    <source>
        <dbReference type="ARBA" id="ARBA00022723"/>
    </source>
</evidence>
<evidence type="ECO:0000256" key="8">
    <source>
        <dbReference type="SAM" id="MobiDB-lite"/>
    </source>
</evidence>
<dbReference type="InterPro" id="IPR001841">
    <property type="entry name" value="Znf_RING"/>
</dbReference>
<sequence>MACLSVALLGCVVRYNGEVAHYPAPDAFRAFERVFRPLEGNWEAEGRATKRRRLPNGQAAAAVQPSYDVEKSAVLTRVTLCLGPSSGAAAPVSLSGASRASVPLQLASFSRKSDDQIVLSAYDPASATTIHLTATASPESLDPLATHLDMAAAVGAEWEKSSPSSRNDYIPFCRCNLLAPEPGQSAPRLEVELRWPFGISLVGTWRARLQHRANMNILSTYLPDTASGVRSTWTPADFYDAVHVPENHDISPRIENSLSSATLYPYQQRSVDWMLRREGVTFSSTGDLQKVEKEAAGLPVSFFPAQDNAGRECYVSHARGMIISDLNHDWDSTHLHGGILAEEMGLGKSVELISLMCLHKRDMTKTDVHDPYLVKMVKPSGATLIITPPAILEQWISEINKHAPHLKCFHYNGLTRHTREEATIEHLLQFDVVVTSYDVLSREVHHVTPPPDRPLRRKKEYEHRTSPLVGISWWRVCLDEAQMVESGVSQAAMVARMIPRCNAWAVSGTPLRSNVTDLVGLLVFLRCEPFANTKNLFARLDKTSFRDLINRMALRHTKDQIRGELDIPPQRRVVITVPFTAIEEVYYKDMFRQMCEACFLSPEGVPLREDRGIDHPETIERMREWLVRLRQICLHSHVGEKNRKFLGPKKQPLRTVQEVLQVMIDQNETKTKLEAKEMILAQMRRGHIYSFAQDIASPKEKAITYYEEALQTTLEYVKLGREEIQTEVAKLRMSGPSSASQYEGSQDEYETDETSAKFAHITILRRSLRSFLELEHACYFFIGNMYFQWKENKVPDSAEYNQLEKSEKAWYDKAQSIRQELLKDTEKRTRRQMRKIADLRAQHQNMYLPEVEDLGGIESSNVLEKLDTITQVINSQSTKLKEWRNKIIEILTMSLVDSEEEKETTGDEYETSLRVQDELYVYIQAFRTLVADMTTAVHGTEDTLVNHEMEQAVRQARDEDITKRGHAPDLLLQLAQERAQLRPKPQQGSLKGVVASARQVTTTLQYRAEAADKRAAAELAIAQKYLAQVQEMFSTKTELTTELEKELEQFRLTMNLRLEFYRQIQHISETVEDYKDEMDETFDHRAFTLQSVQIEARRVKIQRFKVKQTYLNNLRDGAAKPEETCTICLDPYERGILTTCGHKYCRECIFTWWKINHNCPECRTALVRGDLKDITHNKTTVTAQEEHHDSAATASPASSPSSAMSIYSSIHNSTMNEIKTVKLEDSYGSKIDMMARHLLWIRNNDPGAKTIIYSQFADFLQVLCLALRRFRIGVSGIRDKNGIEKFKKDPAVECFLLDAKSNSSGLNLVNATYVFLCEPLINPALELQAIARVHRIGQKRATTVFMYIVGNTVEEAIYDISVKRRLEHMGRDANSRSGSATDAASEQVQERKLDVANSEEIKTASLSKLVREGNQGEVVVADDLWKCLFGKARNVPSNDEIAMLDDQQRQHELRVRREQFLQHVEAAPGDQLFTQENHAAAMEAIANVDVGELQMLVGRLQDEATLVVGGLGRPGGENGGDAGASPSA</sequence>
<dbReference type="SUPFAM" id="SSF57850">
    <property type="entry name" value="RING/U-box"/>
    <property type="match status" value="1"/>
</dbReference>
<keyword evidence="11" id="KW-1185">Reference proteome</keyword>
<dbReference type="CDD" id="cd18070">
    <property type="entry name" value="DEXQc_SHPRH"/>
    <property type="match status" value="1"/>
</dbReference>
<dbReference type="InterPro" id="IPR049730">
    <property type="entry name" value="SNF2/RAD54-like_C"/>
</dbReference>
<keyword evidence="2" id="KW-0547">Nucleotide-binding</keyword>
<keyword evidence="5" id="KW-0862">Zinc</keyword>
<dbReference type="Gene3D" id="3.40.50.10810">
    <property type="entry name" value="Tandem AAA-ATPase domain"/>
    <property type="match status" value="1"/>
</dbReference>
<dbReference type="GO" id="GO:0008270">
    <property type="term" value="F:zinc ion binding"/>
    <property type="evidence" value="ECO:0007669"/>
    <property type="project" value="UniProtKB-KW"/>
</dbReference>
<dbReference type="InterPro" id="IPR001650">
    <property type="entry name" value="Helicase_C-like"/>
</dbReference>
<proteinExistence type="predicted"/>
<dbReference type="SMART" id="SM00184">
    <property type="entry name" value="RING"/>
    <property type="match status" value="1"/>
</dbReference>
<evidence type="ECO:0000256" key="5">
    <source>
        <dbReference type="ARBA" id="ARBA00022833"/>
    </source>
</evidence>
<dbReference type="PROSITE" id="PS00518">
    <property type="entry name" value="ZF_RING_1"/>
    <property type="match status" value="1"/>
</dbReference>
<dbReference type="PROSITE" id="PS50089">
    <property type="entry name" value="ZF_RING_2"/>
    <property type="match status" value="1"/>
</dbReference>